<protein>
    <submittedName>
        <fullName evidence="1">Uncharacterized protein</fullName>
    </submittedName>
</protein>
<evidence type="ECO:0000313" key="2">
    <source>
        <dbReference type="Proteomes" id="UP000031843"/>
    </source>
</evidence>
<sequence length="71" mass="7823">MVTGEKTWISSSALDNVDHHQLDASWRRVAAEPGKAGLLRARVPAAGYPCRKIPKRREFDGETNACEQVCA</sequence>
<dbReference type="RefSeq" id="WP_043342637.1">
    <property type="nucleotide sequence ID" value="NZ_CP010536.1"/>
</dbReference>
<reference evidence="1 2" key="1">
    <citation type="journal article" date="2015" name="Genome Announc.">
        <title>Complete Genome Sequence of Cupriavidus basilensis 4G11, Isolated from the Oak Ridge Field Research Center Site.</title>
        <authorList>
            <person name="Ray J."/>
            <person name="Waters R.J."/>
            <person name="Skerker J.M."/>
            <person name="Kuehl J.V."/>
            <person name="Price M.N."/>
            <person name="Huang J."/>
            <person name="Chakraborty R."/>
            <person name="Arkin A.P."/>
            <person name="Deutschbauer A."/>
        </authorList>
    </citation>
    <scope>NUCLEOTIDE SEQUENCE [LARGE SCALE GENOMIC DNA]</scope>
    <source>
        <strain evidence="1">4G11</strain>
    </source>
</reference>
<dbReference type="KEGG" id="cbw:RR42_m0018"/>
<keyword evidence="2" id="KW-1185">Reference proteome</keyword>
<dbReference type="EMBL" id="CP010536">
    <property type="protein sequence ID" value="AJG17433.1"/>
    <property type="molecule type" value="Genomic_DNA"/>
</dbReference>
<evidence type="ECO:0000313" key="1">
    <source>
        <dbReference type="EMBL" id="AJG17433.1"/>
    </source>
</evidence>
<dbReference type="AlphaFoldDB" id="A0A0C4Y3Q2"/>
<gene>
    <name evidence="1" type="ORF">RR42_m0018</name>
</gene>
<name>A0A0C4Y3Q2_9BURK</name>
<dbReference type="Proteomes" id="UP000031843">
    <property type="component" value="Chromosome main"/>
</dbReference>
<proteinExistence type="predicted"/>
<organism evidence="1 2">
    <name type="scientific">Cupriavidus basilensis</name>
    <dbReference type="NCBI Taxonomy" id="68895"/>
    <lineage>
        <taxon>Bacteria</taxon>
        <taxon>Pseudomonadati</taxon>
        <taxon>Pseudomonadota</taxon>
        <taxon>Betaproteobacteria</taxon>
        <taxon>Burkholderiales</taxon>
        <taxon>Burkholderiaceae</taxon>
        <taxon>Cupriavidus</taxon>
    </lineage>
</organism>
<accession>A0A0C4Y3Q2</accession>